<protein>
    <recommendedName>
        <fullName evidence="4">L-2-amino-thiazoline-4-carboxylic acid hydrolase</fullName>
    </recommendedName>
</protein>
<name>A0AAV9IVS1_CYACA</name>
<organism evidence="2 3">
    <name type="scientific">Cyanidium caldarium</name>
    <name type="common">Red alga</name>
    <dbReference type="NCBI Taxonomy" id="2771"/>
    <lineage>
        <taxon>Eukaryota</taxon>
        <taxon>Rhodophyta</taxon>
        <taxon>Bangiophyceae</taxon>
        <taxon>Cyanidiales</taxon>
        <taxon>Cyanidiaceae</taxon>
        <taxon>Cyanidium</taxon>
    </lineage>
</organism>
<dbReference type="InterPro" id="IPR026002">
    <property type="entry name" value="ATC_hydrolase-like"/>
</dbReference>
<dbReference type="AlphaFoldDB" id="A0AAV9IVS1"/>
<keyword evidence="3" id="KW-1185">Reference proteome</keyword>
<comment type="caution">
    <text evidence="2">The sequence shown here is derived from an EMBL/GenBank/DDBJ whole genome shotgun (WGS) entry which is preliminary data.</text>
</comment>
<evidence type="ECO:0000313" key="3">
    <source>
        <dbReference type="Proteomes" id="UP001301350"/>
    </source>
</evidence>
<dbReference type="Pfam" id="PF14196">
    <property type="entry name" value="ATC_hydrolase"/>
    <property type="match status" value="1"/>
</dbReference>
<dbReference type="Proteomes" id="UP001301350">
    <property type="component" value="Unassembled WGS sequence"/>
</dbReference>
<accession>A0AAV9IVS1</accession>
<sequence>MNAWDTGVLQAVRWVYVRTLPLAKQPELQRISYREMKQLVQRIEERADAVYDKWTRRVTERCGSAHQRNGTDRSPPEAVVRTSDQDGAPTTSTSDTDIDSRTRVHLSLAALALGTYRILLPLLANDESRTVDVVGRGLGLSSLRYDAPHDAQWRSSTRWRRWMMRVALMMTRDARAGRRRFATLFVKDLGTAFDTEWVAQPAADTLFVKRCLYADVFRSEGAPALTRVFCAMDAANFAGMDGFALQANLAHTADRPCRFHFPAHRKELKS</sequence>
<evidence type="ECO:0000256" key="1">
    <source>
        <dbReference type="SAM" id="MobiDB-lite"/>
    </source>
</evidence>
<gene>
    <name evidence="2" type="ORF">CDCA_CDCA07G2240</name>
</gene>
<evidence type="ECO:0008006" key="4">
    <source>
        <dbReference type="Google" id="ProtNLM"/>
    </source>
</evidence>
<feature type="region of interest" description="Disordered" evidence="1">
    <location>
        <begin position="61"/>
        <end position="98"/>
    </location>
</feature>
<proteinExistence type="predicted"/>
<dbReference type="EMBL" id="JANCYW010000007">
    <property type="protein sequence ID" value="KAK4536215.1"/>
    <property type="molecule type" value="Genomic_DNA"/>
</dbReference>
<reference evidence="2 3" key="1">
    <citation type="submission" date="2022-07" db="EMBL/GenBank/DDBJ databases">
        <title>Genome-wide signatures of adaptation to extreme environments.</title>
        <authorList>
            <person name="Cho C.H."/>
            <person name="Yoon H.S."/>
        </authorList>
    </citation>
    <scope>NUCLEOTIDE SEQUENCE [LARGE SCALE GENOMIC DNA]</scope>
    <source>
        <strain evidence="2 3">DBV 063 E5</strain>
    </source>
</reference>
<evidence type="ECO:0000313" key="2">
    <source>
        <dbReference type="EMBL" id="KAK4536215.1"/>
    </source>
</evidence>